<organism evidence="11">
    <name type="scientific">Thelazia callipaeda</name>
    <name type="common">Oriental eyeworm</name>
    <name type="synonym">Parasitic nematode</name>
    <dbReference type="NCBI Taxonomy" id="103827"/>
    <lineage>
        <taxon>Eukaryota</taxon>
        <taxon>Metazoa</taxon>
        <taxon>Ecdysozoa</taxon>
        <taxon>Nematoda</taxon>
        <taxon>Chromadorea</taxon>
        <taxon>Rhabditida</taxon>
        <taxon>Spirurina</taxon>
        <taxon>Spiruromorpha</taxon>
        <taxon>Thelazioidea</taxon>
        <taxon>Thelaziidae</taxon>
        <taxon>Thelazia</taxon>
    </lineage>
</organism>
<dbReference type="InterPro" id="IPR003892">
    <property type="entry name" value="CUE"/>
</dbReference>
<evidence type="ECO:0000256" key="2">
    <source>
        <dbReference type="ARBA" id="ARBA00004502"/>
    </source>
</evidence>
<evidence type="ECO:0000256" key="3">
    <source>
        <dbReference type="ARBA" id="ARBA00022677"/>
    </source>
</evidence>
<feature type="transmembrane region" description="Helical" evidence="7">
    <location>
        <begin position="218"/>
        <end position="235"/>
    </location>
</feature>
<keyword evidence="7" id="KW-0812">Transmembrane</keyword>
<keyword evidence="7" id="KW-1133">Transmembrane helix</keyword>
<dbReference type="GO" id="GO:0005811">
    <property type="term" value="C:lipid droplet"/>
    <property type="evidence" value="ECO:0007669"/>
    <property type="project" value="UniProtKB-SubCell"/>
</dbReference>
<dbReference type="EMBL" id="UYYF01004683">
    <property type="protein sequence ID" value="VDN06368.1"/>
    <property type="molecule type" value="Genomic_DNA"/>
</dbReference>
<dbReference type="PANTHER" id="PTHR15486">
    <property type="entry name" value="ANCIENT UBIQUITOUS PROTEIN"/>
    <property type="match status" value="1"/>
</dbReference>
<feature type="domain" description="CUE" evidence="8">
    <location>
        <begin position="341"/>
        <end position="383"/>
    </location>
</feature>
<evidence type="ECO:0000313" key="9">
    <source>
        <dbReference type="EMBL" id="VDN06368.1"/>
    </source>
</evidence>
<dbReference type="Gene3D" id="1.10.8.10">
    <property type="entry name" value="DNA helicase RuvA subunit, C-terminal domain"/>
    <property type="match status" value="1"/>
</dbReference>
<keyword evidence="4" id="KW-0256">Endoplasmic reticulum</keyword>
<feature type="transmembrane region" description="Helical" evidence="7">
    <location>
        <begin position="68"/>
        <end position="87"/>
    </location>
</feature>
<dbReference type="GO" id="GO:0043130">
    <property type="term" value="F:ubiquitin binding"/>
    <property type="evidence" value="ECO:0007669"/>
    <property type="project" value="InterPro"/>
</dbReference>
<comment type="subcellular location">
    <subcellularLocation>
        <location evidence="1">Endoplasmic reticulum membrane</location>
        <topology evidence="1">Peripheral membrane protein</topology>
    </subcellularLocation>
    <subcellularLocation>
        <location evidence="2">Lipid droplet</location>
    </subcellularLocation>
</comment>
<dbReference type="PANTHER" id="PTHR15486:SF96">
    <property type="entry name" value="LIPID DROPLET-REGULATING VLDL ASSEMBLY FACTOR AUP1"/>
    <property type="match status" value="1"/>
</dbReference>
<dbReference type="OMA" id="KWAMIEA"/>
<accession>A0A0N5D6X1</accession>
<dbReference type="GO" id="GO:0036503">
    <property type="term" value="P:ERAD pathway"/>
    <property type="evidence" value="ECO:0007669"/>
    <property type="project" value="TreeGrafter"/>
</dbReference>
<dbReference type="Proteomes" id="UP000276776">
    <property type="component" value="Unassembled WGS sequence"/>
</dbReference>
<proteinExistence type="inferred from homology"/>
<dbReference type="AlphaFoldDB" id="A0A0N5D6X1"/>
<evidence type="ECO:0000256" key="4">
    <source>
        <dbReference type="ARBA" id="ARBA00022824"/>
    </source>
</evidence>
<protein>
    <submittedName>
        <fullName evidence="11">CUE domain-containing protein</fullName>
    </submittedName>
</protein>
<reference evidence="9 10" key="2">
    <citation type="submission" date="2018-11" db="EMBL/GenBank/DDBJ databases">
        <authorList>
            <consortium name="Pathogen Informatics"/>
        </authorList>
    </citation>
    <scope>NUCLEOTIDE SEQUENCE [LARGE SCALE GENOMIC DNA]</scope>
</reference>
<keyword evidence="5 7" id="KW-0472">Membrane</keyword>
<dbReference type="SUPFAM" id="SSF69593">
    <property type="entry name" value="Glycerol-3-phosphate (1)-acyltransferase"/>
    <property type="match status" value="1"/>
</dbReference>
<feature type="transmembrane region" description="Helical" evidence="7">
    <location>
        <begin position="267"/>
        <end position="285"/>
    </location>
</feature>
<feature type="transmembrane region" description="Helical" evidence="7">
    <location>
        <begin position="31"/>
        <end position="56"/>
    </location>
</feature>
<evidence type="ECO:0000313" key="10">
    <source>
        <dbReference type="Proteomes" id="UP000276776"/>
    </source>
</evidence>
<evidence type="ECO:0000256" key="6">
    <source>
        <dbReference type="ARBA" id="ARBA00035634"/>
    </source>
</evidence>
<dbReference type="WBParaSite" id="TCLT_0000879601-mRNA-1">
    <property type="protein sequence ID" value="TCLT_0000879601-mRNA-1"/>
    <property type="gene ID" value="TCLT_0000879601"/>
</dbReference>
<comment type="similarity">
    <text evidence="6">Belongs to the AUP1 family.</text>
</comment>
<dbReference type="PROSITE" id="PS51140">
    <property type="entry name" value="CUE"/>
    <property type="match status" value="1"/>
</dbReference>
<evidence type="ECO:0000256" key="5">
    <source>
        <dbReference type="ARBA" id="ARBA00023136"/>
    </source>
</evidence>
<keyword evidence="10" id="KW-1185">Reference proteome</keyword>
<dbReference type="STRING" id="103827.A0A0N5D6X1"/>
<dbReference type="GO" id="GO:0005789">
    <property type="term" value="C:endoplasmic reticulum membrane"/>
    <property type="evidence" value="ECO:0007669"/>
    <property type="project" value="UniProtKB-SubCell"/>
</dbReference>
<evidence type="ECO:0000256" key="7">
    <source>
        <dbReference type="SAM" id="Phobius"/>
    </source>
</evidence>
<keyword evidence="3" id="KW-0551">Lipid droplet</keyword>
<name>A0A0N5D6X1_THECL</name>
<reference evidence="11" key="1">
    <citation type="submission" date="2017-02" db="UniProtKB">
        <authorList>
            <consortium name="WormBaseParasite"/>
        </authorList>
    </citation>
    <scope>IDENTIFICATION</scope>
</reference>
<evidence type="ECO:0000259" key="8">
    <source>
        <dbReference type="PROSITE" id="PS51140"/>
    </source>
</evidence>
<sequence length="438" mass="49962">MSTSRKTETPHVSSLFLRERYSLSMFQRFLLYSYIPFGVFLFCLRVIIGVHIFLTACILRKTMFLRCTVLRVMSCLLGLVVLSGGPAKSWDQKTRLLVANHISTLDHMAIDLIEPCILPSVWDIPNILRWCLGYKDLGARHGRAELIRRSKIFCEKSTVPLLTFPEGAMTSGCTGLLKFSTWPFEVADSVQPVLISIYRPFFCNIAASVLGGAWWQDVFYFLFVPLTIMKVHWLYPLYRRKNSNSNEADETTEEFAKRVANTMATKLGLQFFLLMICHFLITRFLCRNQGITTTTFTSQDAVEEAKRHLEESHQMYLSVQLDDNSPMKSSSWKCSRSISEHLDSLTMKIKQAFPAVPLVIIRRDLEQTQDGNVTCERIATGKIDLHASSTGNFSPGNDLQLWSKVYSNRKWNLIEFNRAKYLKRVGEKLSGTQSGVGT</sequence>
<evidence type="ECO:0000313" key="11">
    <source>
        <dbReference type="WBParaSite" id="TCLT_0000879601-mRNA-1"/>
    </source>
</evidence>
<dbReference type="OrthoDB" id="1854593at2759"/>
<gene>
    <name evidence="9" type="ORF">TCLT_LOCUS8785</name>
</gene>
<evidence type="ECO:0000256" key="1">
    <source>
        <dbReference type="ARBA" id="ARBA00004406"/>
    </source>
</evidence>